<accession>A0A1J1J3X8</accession>
<sequence length="84" mass="9733">MTLKQSQTYGRLMSVLNAPSSYCARYSGISFKMEIVKMSLSASTTSLYISDEPFYKCVIDNFEIFLRSFIHFSKVKEHQQIFNV</sequence>
<dbReference type="AlphaFoldDB" id="A0A1J1J3X8"/>
<reference evidence="1 2" key="1">
    <citation type="submission" date="2015-04" db="EMBL/GenBank/DDBJ databases">
        <authorList>
            <person name="Syromyatnikov M.Y."/>
            <person name="Popov V.N."/>
        </authorList>
    </citation>
    <scope>NUCLEOTIDE SEQUENCE [LARGE SCALE GENOMIC DNA]</scope>
</reference>
<organism evidence="1 2">
    <name type="scientific">Clunio marinus</name>
    <dbReference type="NCBI Taxonomy" id="568069"/>
    <lineage>
        <taxon>Eukaryota</taxon>
        <taxon>Metazoa</taxon>
        <taxon>Ecdysozoa</taxon>
        <taxon>Arthropoda</taxon>
        <taxon>Hexapoda</taxon>
        <taxon>Insecta</taxon>
        <taxon>Pterygota</taxon>
        <taxon>Neoptera</taxon>
        <taxon>Endopterygota</taxon>
        <taxon>Diptera</taxon>
        <taxon>Nematocera</taxon>
        <taxon>Chironomoidea</taxon>
        <taxon>Chironomidae</taxon>
        <taxon>Clunio</taxon>
    </lineage>
</organism>
<dbReference type="Proteomes" id="UP000183832">
    <property type="component" value="Unassembled WGS sequence"/>
</dbReference>
<dbReference type="EMBL" id="CVRI01000070">
    <property type="protein sequence ID" value="CRL07103.1"/>
    <property type="molecule type" value="Genomic_DNA"/>
</dbReference>
<evidence type="ECO:0000313" key="2">
    <source>
        <dbReference type="Proteomes" id="UP000183832"/>
    </source>
</evidence>
<protein>
    <submittedName>
        <fullName evidence="1">CLUMA_CG020100, isoform A</fullName>
    </submittedName>
</protein>
<keyword evidence="2" id="KW-1185">Reference proteome</keyword>
<proteinExistence type="predicted"/>
<name>A0A1J1J3X8_9DIPT</name>
<gene>
    <name evidence="1" type="ORF">CLUMA_CG020100</name>
</gene>
<evidence type="ECO:0000313" key="1">
    <source>
        <dbReference type="EMBL" id="CRL07103.1"/>
    </source>
</evidence>